<dbReference type="PANTHER" id="PTHR43284">
    <property type="entry name" value="ASPARAGINE SYNTHETASE (GLUTAMINE-HYDROLYZING)"/>
    <property type="match status" value="1"/>
</dbReference>
<keyword evidence="3" id="KW-0061">Asparagine biosynthesis</keyword>
<feature type="domain" description="Glutamine amidotransferase type-2" evidence="5">
    <location>
        <begin position="5"/>
        <end position="221"/>
    </location>
</feature>
<comment type="catalytic activity">
    <reaction evidence="4">
        <text>L-aspartate + L-glutamine + ATP + H2O = L-asparagine + L-glutamate + AMP + diphosphate + H(+)</text>
        <dbReference type="Rhea" id="RHEA:12228"/>
        <dbReference type="ChEBI" id="CHEBI:15377"/>
        <dbReference type="ChEBI" id="CHEBI:15378"/>
        <dbReference type="ChEBI" id="CHEBI:29985"/>
        <dbReference type="ChEBI" id="CHEBI:29991"/>
        <dbReference type="ChEBI" id="CHEBI:30616"/>
        <dbReference type="ChEBI" id="CHEBI:33019"/>
        <dbReference type="ChEBI" id="CHEBI:58048"/>
        <dbReference type="ChEBI" id="CHEBI:58359"/>
        <dbReference type="ChEBI" id="CHEBI:456215"/>
        <dbReference type="EC" id="6.3.5.4"/>
    </reaction>
</comment>
<dbReference type="AlphaFoldDB" id="A0A511ZMS4"/>
<evidence type="ECO:0000256" key="2">
    <source>
        <dbReference type="ARBA" id="ARBA00012737"/>
    </source>
</evidence>
<dbReference type="PROSITE" id="PS51278">
    <property type="entry name" value="GATASE_TYPE_2"/>
    <property type="match status" value="1"/>
</dbReference>
<comment type="pathway">
    <text evidence="1">Amino-acid biosynthesis; L-asparagine biosynthesis; L-asparagine from L-aspartate (L-Gln route): step 1/1.</text>
</comment>
<protein>
    <recommendedName>
        <fullName evidence="2">asparagine synthase (glutamine-hydrolyzing)</fullName>
        <ecNumber evidence="2">6.3.5.4</ecNumber>
    </recommendedName>
</protein>
<dbReference type="SUPFAM" id="SSF56235">
    <property type="entry name" value="N-terminal nucleophile aminohydrolases (Ntn hydrolases)"/>
    <property type="match status" value="1"/>
</dbReference>
<gene>
    <name evidence="6" type="ORF">OSO01_34930</name>
</gene>
<dbReference type="GO" id="GO:0006529">
    <property type="term" value="P:asparagine biosynthetic process"/>
    <property type="evidence" value="ECO:0007669"/>
    <property type="project" value="UniProtKB-KW"/>
</dbReference>
<dbReference type="PANTHER" id="PTHR43284:SF1">
    <property type="entry name" value="ASPARAGINE SYNTHETASE"/>
    <property type="match status" value="1"/>
</dbReference>
<evidence type="ECO:0000256" key="1">
    <source>
        <dbReference type="ARBA" id="ARBA00005187"/>
    </source>
</evidence>
<dbReference type="GO" id="GO:0004066">
    <property type="term" value="F:asparagine synthase (glutamine-hydrolyzing) activity"/>
    <property type="evidence" value="ECO:0007669"/>
    <property type="project" value="UniProtKB-EC"/>
</dbReference>
<organism evidence="6 7">
    <name type="scientific">Oceanobacillus sojae</name>
    <dbReference type="NCBI Taxonomy" id="582851"/>
    <lineage>
        <taxon>Bacteria</taxon>
        <taxon>Bacillati</taxon>
        <taxon>Bacillota</taxon>
        <taxon>Bacilli</taxon>
        <taxon>Bacillales</taxon>
        <taxon>Bacillaceae</taxon>
        <taxon>Oceanobacillus</taxon>
    </lineage>
</organism>
<name>A0A511ZMS4_9BACI</name>
<dbReference type="Gene3D" id="3.60.20.10">
    <property type="entry name" value="Glutamine Phosphoribosylpyrophosphate, subunit 1, domain 1"/>
    <property type="match status" value="1"/>
</dbReference>
<evidence type="ECO:0000259" key="5">
    <source>
        <dbReference type="PROSITE" id="PS51278"/>
    </source>
</evidence>
<evidence type="ECO:0000256" key="4">
    <source>
        <dbReference type="ARBA" id="ARBA00048741"/>
    </source>
</evidence>
<dbReference type="InterPro" id="IPR029055">
    <property type="entry name" value="Ntn_hydrolases_N"/>
</dbReference>
<dbReference type="InterPro" id="IPR051786">
    <property type="entry name" value="ASN_synthetase/amidase"/>
</dbReference>
<dbReference type="InterPro" id="IPR017932">
    <property type="entry name" value="GATase_2_dom"/>
</dbReference>
<evidence type="ECO:0000313" key="6">
    <source>
        <dbReference type="EMBL" id="GEN88754.1"/>
    </source>
</evidence>
<keyword evidence="3" id="KW-0028">Amino-acid biosynthesis</keyword>
<proteinExistence type="predicted"/>
<reference evidence="6 7" key="1">
    <citation type="submission" date="2019-07" db="EMBL/GenBank/DDBJ databases">
        <title>Whole genome shotgun sequence of Oceanobacillus sojae NBRC 105379.</title>
        <authorList>
            <person name="Hosoyama A."/>
            <person name="Uohara A."/>
            <person name="Ohji S."/>
            <person name="Ichikawa N."/>
        </authorList>
    </citation>
    <scope>NUCLEOTIDE SEQUENCE [LARGE SCALE GENOMIC DNA]</scope>
    <source>
        <strain evidence="6 7">NBRC 105379</strain>
    </source>
</reference>
<dbReference type="Pfam" id="PF13537">
    <property type="entry name" value="GATase_7"/>
    <property type="match status" value="1"/>
</dbReference>
<dbReference type="EC" id="6.3.5.4" evidence="2"/>
<comment type="caution">
    <text evidence="6">The sequence shown here is derived from an EMBL/GenBank/DDBJ whole genome shotgun (WGS) entry which is preliminary data.</text>
</comment>
<dbReference type="EMBL" id="BJYM01000015">
    <property type="protein sequence ID" value="GEN88754.1"/>
    <property type="molecule type" value="Genomic_DNA"/>
</dbReference>
<accession>A0A511ZMS4</accession>
<keyword evidence="7" id="KW-1185">Reference proteome</keyword>
<dbReference type="Proteomes" id="UP000321558">
    <property type="component" value="Unassembled WGS sequence"/>
</dbReference>
<sequence length="234" mass="26975">MISLGAIVGIYQFNNESVQGNHIYIMMKELQKFLVDDAVLWQQKNIFLGCHSTRMICESVEEDLPNCYNARLLAITADTEVANRNELFDSLEINRLKRASLRDSELILLAYQKWGEELPRYLVGDFAFMIWDGKEQKLFGARDYSGTRPIYYFHDQKHFAFCTLIQPLLLLPFVDKSFNEVWIADFFLGSPDGSDSINPSSTIYKNIIQVPPSHTISVCDGLVKVKKYSHFINR</sequence>
<evidence type="ECO:0000256" key="3">
    <source>
        <dbReference type="ARBA" id="ARBA00022888"/>
    </source>
</evidence>
<evidence type="ECO:0000313" key="7">
    <source>
        <dbReference type="Proteomes" id="UP000321558"/>
    </source>
</evidence>